<keyword evidence="4 9" id="KW-0547">Nucleotide-binding</keyword>
<dbReference type="NCBIfam" id="TIGR00396">
    <property type="entry name" value="leuS_bact"/>
    <property type="match status" value="1"/>
</dbReference>
<dbReference type="SUPFAM" id="SSF52374">
    <property type="entry name" value="Nucleotidylyl transferase"/>
    <property type="match status" value="1"/>
</dbReference>
<sequence>MQDTRATDTAGASTGRGDGPESSLPTLPGTDVPAHRYNAELAGALESKWQRVWAERGTFYAPNPVGPLAGETPADKLFIQDMFPYPSGAGLHVGHPLGYIATDVFARYHRMHGRNVLHALGYDAFGLPAEQYAVQTGAHPRVTTESNIATMQRQLDRLGLGHDRRRSFATTDPEFYKWTQWIFLRIYNAWYDTSANKARPIADLVAEFAAGERPTPDGRAWAELSPAEQGEVLDSYRLVYQSDSMVNWCPGLGTVLANEEVTADGRSERGNFPVFRKRLRQWMMRITAYSDRLVDDLDLLDWPDNVKAMQRNWIGRSRGAEVSFAVARATGAEEAAGVTTERPGSATVDAVARATGAEEAAGVTTERPGSATVDTANGENIEVFTTRPDTLFGASYVVLAPEHELVDRLAAAQWPADVDPRWTFDAASPTEAVAAYRKSIAAKSDLERQENKEKTGVFLGAYATNPVNGAQLPIFIADYVLSGYGTGAIMAVPGHDQRDWEFARAFGLPIVEVIAGGDISESAYSGDGLLVNSDYLNGLDVETAKATVVERLERDGHGKGTIQYKLRDWLFARQRYWGEPFPIVYDEQGAAHPLPESMLPVELPEVRDFAPVTFDPDDADSEPSPPLAKATDWVTVELDLGDGVKTYRRDTNVMPQWAGSSWYQLRYTDPTNSEAFCAPENERYWLGPRPAEHGANDPGGVDLYVGGVEHAVLHLLYARFWQKVLFDLGEVSGPEPYRRLFNQGYIQAFAYTDERGTYIPAAEVVERDGKFFWTNTSGVEIEVFQEYGKIGKSLKNAISPDEMCDLYGADTFRLYEMSMGPLDTSRPWATKDVVGAHRFLQRVWRLVVDEESGAARVTDAEPADATLRLLHKTIDGVDADYAALRDNTAGAKLIELTNHLTKQYPQGAPRTVVEPLVLMLAPMAPHIAEELWERLGHTTALAHGPFPTADPALLVEDSVDYPIQVNGKVRSRVSVPADADAKAVETAALADEKLLEFLAGKTPRKVIVVPGKLVNVVA</sequence>
<comment type="caution">
    <text evidence="9">Lacks conserved residue(s) required for the propagation of feature annotation.</text>
</comment>
<dbReference type="GO" id="GO:0006429">
    <property type="term" value="P:leucyl-tRNA aminoacylation"/>
    <property type="evidence" value="ECO:0007669"/>
    <property type="project" value="UniProtKB-UniRule"/>
</dbReference>
<evidence type="ECO:0000313" key="15">
    <source>
        <dbReference type="EMBL" id="PPJ38976.1"/>
    </source>
</evidence>
<dbReference type="FunFam" id="3.40.50.620:FF:000060">
    <property type="entry name" value="Leucine--tRNA ligase"/>
    <property type="match status" value="1"/>
</dbReference>
<organism evidence="15 16">
    <name type="scientific">Nocardia nova</name>
    <dbReference type="NCBI Taxonomy" id="37330"/>
    <lineage>
        <taxon>Bacteria</taxon>
        <taxon>Bacillati</taxon>
        <taxon>Actinomycetota</taxon>
        <taxon>Actinomycetes</taxon>
        <taxon>Mycobacteriales</taxon>
        <taxon>Nocardiaceae</taxon>
        <taxon>Nocardia</taxon>
    </lineage>
</organism>
<dbReference type="FunFam" id="3.40.50.620:FF:000056">
    <property type="entry name" value="Leucine--tRNA ligase"/>
    <property type="match status" value="1"/>
</dbReference>
<dbReference type="InterPro" id="IPR001412">
    <property type="entry name" value="aa-tRNA-synth_I_CS"/>
</dbReference>
<comment type="caution">
    <text evidence="15">The sequence shown here is derived from an EMBL/GenBank/DDBJ whole genome shotgun (WGS) entry which is preliminary data.</text>
</comment>
<dbReference type="InterPro" id="IPR025709">
    <property type="entry name" value="Leu_tRNA-synth_edit"/>
</dbReference>
<comment type="subcellular location">
    <subcellularLocation>
        <location evidence="9">Cytoplasm</location>
    </subcellularLocation>
</comment>
<dbReference type="InterPro" id="IPR014729">
    <property type="entry name" value="Rossmann-like_a/b/a_fold"/>
</dbReference>
<feature type="binding site" evidence="9">
    <location>
        <position position="792"/>
    </location>
    <ligand>
        <name>ATP</name>
        <dbReference type="ChEBI" id="CHEBI:30616"/>
    </ligand>
</feature>
<keyword evidence="5 9" id="KW-0067">ATP-binding</keyword>
<dbReference type="GO" id="GO:0005829">
    <property type="term" value="C:cytosol"/>
    <property type="evidence" value="ECO:0007669"/>
    <property type="project" value="TreeGrafter"/>
</dbReference>
<dbReference type="PANTHER" id="PTHR43740">
    <property type="entry name" value="LEUCYL-TRNA SYNTHETASE"/>
    <property type="match status" value="1"/>
</dbReference>
<gene>
    <name evidence="9" type="primary">leuS</name>
    <name evidence="15" type="ORF">C5E45_05550</name>
</gene>
<evidence type="ECO:0000256" key="3">
    <source>
        <dbReference type="ARBA" id="ARBA00022598"/>
    </source>
</evidence>
<evidence type="ECO:0000256" key="5">
    <source>
        <dbReference type="ARBA" id="ARBA00022840"/>
    </source>
</evidence>
<protein>
    <recommendedName>
        <fullName evidence="9">Leucine--tRNA ligase</fullName>
        <ecNumber evidence="9">6.1.1.4</ecNumber>
    </recommendedName>
    <alternativeName>
        <fullName evidence="9">Leucyl-tRNA synthetase</fullName>
        <shortName evidence="9">LeuRS</shortName>
    </alternativeName>
</protein>
<dbReference type="AlphaFoldDB" id="A0A2S6AUS6"/>
<feature type="short sequence motif" description="'KMSKS' region" evidence="9">
    <location>
        <begin position="789"/>
        <end position="793"/>
    </location>
</feature>
<dbReference type="InterPro" id="IPR009008">
    <property type="entry name" value="Val/Leu/Ile-tRNA-synth_edit"/>
</dbReference>
<comment type="catalytic activity">
    <reaction evidence="8 9">
        <text>tRNA(Leu) + L-leucine + ATP = L-leucyl-tRNA(Leu) + AMP + diphosphate</text>
        <dbReference type="Rhea" id="RHEA:11688"/>
        <dbReference type="Rhea" id="RHEA-COMP:9613"/>
        <dbReference type="Rhea" id="RHEA-COMP:9622"/>
        <dbReference type="ChEBI" id="CHEBI:30616"/>
        <dbReference type="ChEBI" id="CHEBI:33019"/>
        <dbReference type="ChEBI" id="CHEBI:57427"/>
        <dbReference type="ChEBI" id="CHEBI:78442"/>
        <dbReference type="ChEBI" id="CHEBI:78494"/>
        <dbReference type="ChEBI" id="CHEBI:456215"/>
        <dbReference type="EC" id="6.1.1.4"/>
    </reaction>
</comment>
<evidence type="ECO:0000313" key="16">
    <source>
        <dbReference type="Proteomes" id="UP000239874"/>
    </source>
</evidence>
<evidence type="ECO:0000256" key="9">
    <source>
        <dbReference type="HAMAP-Rule" id="MF_00049"/>
    </source>
</evidence>
<dbReference type="FunFam" id="3.90.740.10:FF:000017">
    <property type="entry name" value="Leucine--tRNA ligase"/>
    <property type="match status" value="1"/>
</dbReference>
<evidence type="ECO:0000256" key="6">
    <source>
        <dbReference type="ARBA" id="ARBA00022917"/>
    </source>
</evidence>
<dbReference type="GO" id="GO:0005524">
    <property type="term" value="F:ATP binding"/>
    <property type="evidence" value="ECO:0007669"/>
    <property type="project" value="UniProtKB-UniRule"/>
</dbReference>
<evidence type="ECO:0000256" key="2">
    <source>
        <dbReference type="ARBA" id="ARBA00022490"/>
    </source>
</evidence>
<keyword evidence="3 9" id="KW-0436">Ligase</keyword>
<dbReference type="PROSITE" id="PS00178">
    <property type="entry name" value="AA_TRNA_LIGASE_I"/>
    <property type="match status" value="1"/>
</dbReference>
<evidence type="ECO:0000256" key="11">
    <source>
        <dbReference type="SAM" id="MobiDB-lite"/>
    </source>
</evidence>
<dbReference type="GO" id="GO:0004823">
    <property type="term" value="F:leucine-tRNA ligase activity"/>
    <property type="evidence" value="ECO:0007669"/>
    <property type="project" value="UniProtKB-UniRule"/>
</dbReference>
<dbReference type="FunFam" id="3.40.50.620:FF:000087">
    <property type="entry name" value="Leucine--tRNA ligase"/>
    <property type="match status" value="1"/>
</dbReference>
<dbReference type="EC" id="6.1.1.4" evidence="9"/>
<dbReference type="SUPFAM" id="SSF47323">
    <property type="entry name" value="Anticodon-binding domain of a subclass of class I aminoacyl-tRNA synthetases"/>
    <property type="match status" value="1"/>
</dbReference>
<dbReference type="Proteomes" id="UP000239874">
    <property type="component" value="Unassembled WGS sequence"/>
</dbReference>
<dbReference type="Pfam" id="PF09334">
    <property type="entry name" value="tRNA-synt_1g"/>
    <property type="match status" value="1"/>
</dbReference>
<feature type="domain" description="Leucyl-tRNA synthetase editing" evidence="14">
    <location>
        <begin position="378"/>
        <end position="552"/>
    </location>
</feature>
<feature type="domain" description="Methionyl/Valyl/Leucyl/Isoleucyl-tRNA synthetase anticodon-binding" evidence="12">
    <location>
        <begin position="867"/>
        <end position="983"/>
    </location>
</feature>
<dbReference type="OrthoDB" id="9810365at2"/>
<evidence type="ECO:0000256" key="8">
    <source>
        <dbReference type="ARBA" id="ARBA00047469"/>
    </source>
</evidence>
<keyword evidence="7 9" id="KW-0030">Aminoacyl-tRNA synthetase</keyword>
<dbReference type="EMBL" id="PSZC01000003">
    <property type="protein sequence ID" value="PPJ38976.1"/>
    <property type="molecule type" value="Genomic_DNA"/>
</dbReference>
<evidence type="ECO:0000259" key="12">
    <source>
        <dbReference type="Pfam" id="PF08264"/>
    </source>
</evidence>
<evidence type="ECO:0000256" key="10">
    <source>
        <dbReference type="RuleBase" id="RU363039"/>
    </source>
</evidence>
<dbReference type="InterPro" id="IPR009080">
    <property type="entry name" value="tRNAsynth_Ia_anticodon-bd"/>
</dbReference>
<dbReference type="InterPro" id="IPR015413">
    <property type="entry name" value="Methionyl/Leucyl_tRNA_Synth"/>
</dbReference>
<evidence type="ECO:0000259" key="13">
    <source>
        <dbReference type="Pfam" id="PF09334"/>
    </source>
</evidence>
<evidence type="ECO:0000259" key="14">
    <source>
        <dbReference type="Pfam" id="PF13603"/>
    </source>
</evidence>
<feature type="region of interest" description="Disordered" evidence="11">
    <location>
        <begin position="1"/>
        <end position="32"/>
    </location>
</feature>
<dbReference type="Pfam" id="PF13603">
    <property type="entry name" value="tRNA-synt_1_2"/>
    <property type="match status" value="1"/>
</dbReference>
<dbReference type="PRINTS" id="PR00985">
    <property type="entry name" value="TRNASYNTHLEU"/>
</dbReference>
<dbReference type="Gene3D" id="3.90.740.10">
    <property type="entry name" value="Valyl/Leucyl/Isoleucyl-tRNA synthetase, editing domain"/>
    <property type="match status" value="1"/>
</dbReference>
<proteinExistence type="inferred from homology"/>
<dbReference type="Pfam" id="PF08264">
    <property type="entry name" value="Anticodon_1"/>
    <property type="match status" value="1"/>
</dbReference>
<evidence type="ECO:0000256" key="4">
    <source>
        <dbReference type="ARBA" id="ARBA00022741"/>
    </source>
</evidence>
<dbReference type="PANTHER" id="PTHR43740:SF2">
    <property type="entry name" value="LEUCINE--TRNA LIGASE, MITOCHONDRIAL"/>
    <property type="match status" value="1"/>
</dbReference>
<comment type="similarity">
    <text evidence="1 9 10">Belongs to the class-I aminoacyl-tRNA synthetase family.</text>
</comment>
<dbReference type="GO" id="GO:0002161">
    <property type="term" value="F:aminoacyl-tRNA deacylase activity"/>
    <property type="evidence" value="ECO:0007669"/>
    <property type="project" value="InterPro"/>
</dbReference>
<dbReference type="Gene3D" id="1.10.730.10">
    <property type="entry name" value="Isoleucyl-tRNA Synthetase, Domain 1"/>
    <property type="match status" value="1"/>
</dbReference>
<keyword evidence="2 9" id="KW-0963">Cytoplasm</keyword>
<feature type="domain" description="Methionyl/Leucyl tRNA synthetase" evidence="13">
    <location>
        <begin position="82"/>
        <end position="188"/>
    </location>
</feature>
<reference evidence="15 16" key="1">
    <citation type="submission" date="2018-02" db="EMBL/GenBank/DDBJ databases">
        <title>8 Nocardia nova and 1 Nocardia cyriacigeorgica strain used for evolution to TMP-SMX.</title>
        <authorList>
            <person name="Mehta H."/>
            <person name="Weng J."/>
            <person name="Shamoo Y."/>
        </authorList>
    </citation>
    <scope>NUCLEOTIDE SEQUENCE [LARGE SCALE GENOMIC DNA]</scope>
    <source>
        <strain evidence="15 16">MDA3139</strain>
    </source>
</reference>
<dbReference type="Gene3D" id="3.40.50.620">
    <property type="entry name" value="HUPs"/>
    <property type="match status" value="2"/>
</dbReference>
<name>A0A2S6AUS6_9NOCA</name>
<dbReference type="FunFam" id="1.10.730.10:FF:000011">
    <property type="entry name" value="Leucine--tRNA ligase chloroplastic/mitochondrial"/>
    <property type="match status" value="1"/>
</dbReference>
<evidence type="ECO:0000256" key="7">
    <source>
        <dbReference type="ARBA" id="ARBA00023146"/>
    </source>
</evidence>
<dbReference type="SUPFAM" id="SSF50677">
    <property type="entry name" value="ValRS/IleRS/LeuRS editing domain"/>
    <property type="match status" value="1"/>
</dbReference>
<keyword evidence="6 9" id="KW-0648">Protein biosynthesis</keyword>
<dbReference type="HAMAP" id="MF_00049_B">
    <property type="entry name" value="Leu_tRNA_synth_B"/>
    <property type="match status" value="1"/>
</dbReference>
<accession>A0A2S6AUS6</accession>
<evidence type="ECO:0000256" key="1">
    <source>
        <dbReference type="ARBA" id="ARBA00005594"/>
    </source>
</evidence>
<dbReference type="CDD" id="cd07958">
    <property type="entry name" value="Anticodon_Ia_Leu_BEm"/>
    <property type="match status" value="1"/>
</dbReference>
<dbReference type="InterPro" id="IPR002302">
    <property type="entry name" value="Leu-tRNA-ligase"/>
</dbReference>
<dbReference type="InterPro" id="IPR013155">
    <property type="entry name" value="M/V/L/I-tRNA-synth_anticd-bd"/>
</dbReference>